<dbReference type="InterPro" id="IPR027417">
    <property type="entry name" value="P-loop_NTPase"/>
</dbReference>
<dbReference type="SUPFAM" id="SSF52540">
    <property type="entry name" value="P-loop containing nucleoside triphosphate hydrolases"/>
    <property type="match status" value="1"/>
</dbReference>
<proteinExistence type="predicted"/>
<dbReference type="AlphaFoldDB" id="A0A6M7WWM8"/>
<name>A0A6M7WWM8_RHILI</name>
<evidence type="ECO:0000313" key="2">
    <source>
        <dbReference type="Proteomes" id="UP000503017"/>
    </source>
</evidence>
<sequence>MTSLGFAKDFVPSISYCEAKSFADQCEGLVPDSAECKTKIEIATKGCDEYLGSTTIIVWKKFNENIAEIVATLFLALSLLLASLNQFMRNQIARFKARLADPYIQRAPKYETFGLSAMVVGIGGCGKTSIVKALSASEHADPDVATAEALTYSLVNEVTVRKQNQTFRRLVRMYISDHVGQNFRSIFSTDFFKDSEIALLKKCVIVVVDLFPPVGHLDGVPRRKEFNLERIAENLEIYSDEMVQLITQNTKSGDSVVLFINKIDQLQEIDDTAIKRAKGHYRPLVNRLAGIKGLKLSVLVGSAGTGMGICGTEAGGSEGGLLGILVEASGPI</sequence>
<dbReference type="CDD" id="cd00882">
    <property type="entry name" value="Ras_like_GTPase"/>
    <property type="match status" value="1"/>
</dbReference>
<evidence type="ECO:0000313" key="1">
    <source>
        <dbReference type="EMBL" id="QKD03381.1"/>
    </source>
</evidence>
<reference evidence="1 2" key="1">
    <citation type="submission" date="2018-10" db="EMBL/GenBank/DDBJ databases">
        <authorList>
            <person name="Perry B.J."/>
            <person name="Sullivan J.T."/>
            <person name="Murphy R.J.T."/>
            <person name="Ramsay J.P."/>
            <person name="Ronson C.W."/>
        </authorList>
    </citation>
    <scope>NUCLEOTIDE SEQUENCE [LARGE SCALE GENOMIC DNA]</scope>
    <source>
        <strain evidence="1 2">R88b</strain>
    </source>
</reference>
<dbReference type="Gene3D" id="3.40.50.300">
    <property type="entry name" value="P-loop containing nucleotide triphosphate hydrolases"/>
    <property type="match status" value="1"/>
</dbReference>
<dbReference type="Proteomes" id="UP000503017">
    <property type="component" value="Chromosome"/>
</dbReference>
<organism evidence="1 2">
    <name type="scientific">Mesorhizobium loti R88b</name>
    <dbReference type="NCBI Taxonomy" id="935548"/>
    <lineage>
        <taxon>Bacteria</taxon>
        <taxon>Pseudomonadati</taxon>
        <taxon>Pseudomonadota</taxon>
        <taxon>Alphaproteobacteria</taxon>
        <taxon>Hyphomicrobiales</taxon>
        <taxon>Phyllobacteriaceae</taxon>
        <taxon>Mesorhizobium</taxon>
    </lineage>
</organism>
<gene>
    <name evidence="1" type="ORF">EB235_19255</name>
</gene>
<dbReference type="EMBL" id="CP033367">
    <property type="protein sequence ID" value="QKD03381.1"/>
    <property type="molecule type" value="Genomic_DNA"/>
</dbReference>
<accession>A0A6M7WWM8</accession>
<protein>
    <submittedName>
        <fullName evidence="1">Uncharacterized protein</fullName>
    </submittedName>
</protein>